<accession>A0A150G4D1</accession>
<evidence type="ECO:0000256" key="1">
    <source>
        <dbReference type="ARBA" id="ARBA00004141"/>
    </source>
</evidence>
<feature type="compositionally biased region" description="Gly residues" evidence="7">
    <location>
        <begin position="486"/>
        <end position="510"/>
    </location>
</feature>
<dbReference type="Proteomes" id="UP000075714">
    <property type="component" value="Unassembled WGS sequence"/>
</dbReference>
<dbReference type="GO" id="GO:0005254">
    <property type="term" value="F:chloride channel activity"/>
    <property type="evidence" value="ECO:0007669"/>
    <property type="project" value="InterPro"/>
</dbReference>
<feature type="transmembrane region" description="Helical" evidence="8">
    <location>
        <begin position="21"/>
        <end position="43"/>
    </location>
</feature>
<comment type="caution">
    <text evidence="9">The sequence shown here is derived from an EMBL/GenBank/DDBJ whole genome shotgun (WGS) entry which is preliminary data.</text>
</comment>
<keyword evidence="5" id="KW-0406">Ion transport</keyword>
<dbReference type="GO" id="GO:0016020">
    <property type="term" value="C:membrane"/>
    <property type="evidence" value="ECO:0007669"/>
    <property type="project" value="UniProtKB-SubCell"/>
</dbReference>
<protein>
    <submittedName>
        <fullName evidence="9">Uncharacterized protein</fullName>
    </submittedName>
</protein>
<evidence type="ECO:0000256" key="8">
    <source>
        <dbReference type="SAM" id="Phobius"/>
    </source>
</evidence>
<dbReference type="PANTHER" id="PTHR33281">
    <property type="entry name" value="UPF0187 PROTEIN YNEE"/>
    <property type="match status" value="1"/>
</dbReference>
<evidence type="ECO:0000313" key="9">
    <source>
        <dbReference type="EMBL" id="KXZ44684.1"/>
    </source>
</evidence>
<evidence type="ECO:0000256" key="3">
    <source>
        <dbReference type="ARBA" id="ARBA00022692"/>
    </source>
</evidence>
<dbReference type="InterPro" id="IPR044669">
    <property type="entry name" value="YneE/VCCN1/2-like"/>
</dbReference>
<evidence type="ECO:0000256" key="4">
    <source>
        <dbReference type="ARBA" id="ARBA00022989"/>
    </source>
</evidence>
<feature type="compositionally biased region" description="Pro residues" evidence="7">
    <location>
        <begin position="381"/>
        <end position="390"/>
    </location>
</feature>
<feature type="compositionally biased region" description="Low complexity" evidence="7">
    <location>
        <begin position="447"/>
        <end position="456"/>
    </location>
</feature>
<comment type="subcellular location">
    <subcellularLocation>
        <location evidence="1">Membrane</location>
        <topology evidence="1">Multi-pass membrane protein</topology>
    </subcellularLocation>
</comment>
<feature type="compositionally biased region" description="Pro residues" evidence="7">
    <location>
        <begin position="437"/>
        <end position="446"/>
    </location>
</feature>
<evidence type="ECO:0000256" key="7">
    <source>
        <dbReference type="SAM" id="MobiDB-lite"/>
    </source>
</evidence>
<evidence type="ECO:0000256" key="2">
    <source>
        <dbReference type="ARBA" id="ARBA00022448"/>
    </source>
</evidence>
<keyword evidence="4 8" id="KW-1133">Transmembrane helix</keyword>
<feature type="transmembrane region" description="Helical" evidence="8">
    <location>
        <begin position="55"/>
        <end position="74"/>
    </location>
</feature>
<dbReference type="PANTHER" id="PTHR33281:SF20">
    <property type="match status" value="1"/>
</dbReference>
<sequence>MILYDNRYWGLPLIGRLYGSAFPRAFLFASLTALETALLYKYAYHQIAGGLRNPTIFQIFAFVVGFALVFRSSLSYNRFWEARTMLQTVMGRLTYFTVEALRKDSELGDLYPHDVAGPEPFLDANLAVHGWQRWEAFLVHVLSLHSLLGAAAHQQEAGVPVIGGLREEERRRLTELMPRERLKGRCSALNGARPVAVFALINQLYIRRISEGGLATLPPLASRLGGIAEEAMAAFGHCSKLASTQFPFPWAQVVMAFLAMLALALPLAVVSSVSAPWAGVGLSSLVVLTYWSLNEVAAEMEDPFGYDPNDLPLARYAFDFNNEAAAEAEAEAPSCGAAAGACKPSESEAGTPASSAPRGRTSQQSQLWRHERANEQAVAPELPPPPPPSPGQAARSRPQSAAEAPPTPPQSGGGCSAAVPAAPAAPAAPATAMDAVWPPPQAPVAPPASSGPASPARLVPVDPEAPRGQLGSAAVQPVQPWRDGGTSSGNGGRGGRGGSGGGGGGGGGGFRNAVVPLPPVGRART</sequence>
<keyword evidence="10" id="KW-1185">Reference proteome</keyword>
<gene>
    <name evidence="9" type="ORF">GPECTOR_63g13</name>
</gene>
<evidence type="ECO:0000256" key="5">
    <source>
        <dbReference type="ARBA" id="ARBA00023065"/>
    </source>
</evidence>
<dbReference type="OrthoDB" id="1368at2759"/>
<evidence type="ECO:0000313" key="10">
    <source>
        <dbReference type="Proteomes" id="UP000075714"/>
    </source>
</evidence>
<dbReference type="EMBL" id="LSYV01000064">
    <property type="protein sequence ID" value="KXZ44684.1"/>
    <property type="molecule type" value="Genomic_DNA"/>
</dbReference>
<reference evidence="10" key="1">
    <citation type="journal article" date="2016" name="Nat. Commun.">
        <title>The Gonium pectorale genome demonstrates co-option of cell cycle regulation during the evolution of multicellularity.</title>
        <authorList>
            <person name="Hanschen E.R."/>
            <person name="Marriage T.N."/>
            <person name="Ferris P.J."/>
            <person name="Hamaji T."/>
            <person name="Toyoda A."/>
            <person name="Fujiyama A."/>
            <person name="Neme R."/>
            <person name="Noguchi H."/>
            <person name="Minakuchi Y."/>
            <person name="Suzuki M."/>
            <person name="Kawai-Toyooka H."/>
            <person name="Smith D.R."/>
            <person name="Sparks H."/>
            <person name="Anderson J."/>
            <person name="Bakaric R."/>
            <person name="Luria V."/>
            <person name="Karger A."/>
            <person name="Kirschner M.W."/>
            <person name="Durand P.M."/>
            <person name="Michod R.E."/>
            <person name="Nozaki H."/>
            <person name="Olson B.J."/>
        </authorList>
    </citation>
    <scope>NUCLEOTIDE SEQUENCE [LARGE SCALE GENOMIC DNA]</scope>
    <source>
        <strain evidence="10">NIES-2863</strain>
    </source>
</reference>
<organism evidence="9 10">
    <name type="scientific">Gonium pectorale</name>
    <name type="common">Green alga</name>
    <dbReference type="NCBI Taxonomy" id="33097"/>
    <lineage>
        <taxon>Eukaryota</taxon>
        <taxon>Viridiplantae</taxon>
        <taxon>Chlorophyta</taxon>
        <taxon>core chlorophytes</taxon>
        <taxon>Chlorophyceae</taxon>
        <taxon>CS clade</taxon>
        <taxon>Chlamydomonadales</taxon>
        <taxon>Volvocaceae</taxon>
        <taxon>Gonium</taxon>
    </lineage>
</organism>
<feature type="transmembrane region" description="Helical" evidence="8">
    <location>
        <begin position="250"/>
        <end position="269"/>
    </location>
</feature>
<keyword evidence="6 8" id="KW-0472">Membrane</keyword>
<dbReference type="Pfam" id="PF25539">
    <property type="entry name" value="Bestrophin_2"/>
    <property type="match status" value="1"/>
</dbReference>
<keyword evidence="2" id="KW-0813">Transport</keyword>
<proteinExistence type="predicted"/>
<feature type="region of interest" description="Disordered" evidence="7">
    <location>
        <begin position="337"/>
        <end position="525"/>
    </location>
</feature>
<dbReference type="AlphaFoldDB" id="A0A150G4D1"/>
<name>A0A150G4D1_GONPE</name>
<feature type="compositionally biased region" description="Low complexity" evidence="7">
    <location>
        <begin position="417"/>
        <end position="432"/>
    </location>
</feature>
<evidence type="ECO:0000256" key="6">
    <source>
        <dbReference type="ARBA" id="ARBA00023136"/>
    </source>
</evidence>
<keyword evidence="3 8" id="KW-0812">Transmembrane</keyword>